<dbReference type="InterPro" id="IPR008250">
    <property type="entry name" value="ATPase_P-typ_transduc_dom_A_sf"/>
</dbReference>
<feature type="region of interest" description="Disordered" evidence="1">
    <location>
        <begin position="212"/>
        <end position="252"/>
    </location>
</feature>
<evidence type="ECO:0000313" key="4">
    <source>
        <dbReference type="Proteomes" id="UP000291116"/>
    </source>
</evidence>
<sequence length="322" mass="35824">MSPWTTLGPLSIVISVSLTVEGLADIKRHRSDADINNGQCIIVRRCEDIGRDDGAERDNTIIGGKDVIVNLSKNYLLEGSSKRLLSREVEQPVTSNPSLVHVAFQKIKRKNIRQGHIILIRNREAVPADTIILASSGENGCAYIETSSIDGETNLKLRNSPKIPSAILKDPRSNDLNNESQKDACDEDDTFQSLELATKKITQLSALAYPNGIPTISHSDTTHTERRDSKSFRFERKGRSLRSSIDDNETENEPNQYIATLTSEPPNSHINTFSGKLTLPPLEGGGEFVEIPLDAENILLRGAILRNTEWYNGRFHHGQEFR</sequence>
<evidence type="ECO:0000256" key="2">
    <source>
        <dbReference type="SAM" id="SignalP"/>
    </source>
</evidence>
<dbReference type="GO" id="GO:0140326">
    <property type="term" value="F:ATPase-coupled intramembrane lipid transporter activity"/>
    <property type="evidence" value="ECO:0007669"/>
    <property type="project" value="TreeGrafter"/>
</dbReference>
<dbReference type="Gene3D" id="2.70.150.10">
    <property type="entry name" value="Calcium-transporting ATPase, cytoplasmic transduction domain A"/>
    <property type="match status" value="1"/>
</dbReference>
<feature type="signal peptide" evidence="2">
    <location>
        <begin position="1"/>
        <end position="24"/>
    </location>
</feature>
<dbReference type="GO" id="GO:0045332">
    <property type="term" value="P:phospholipid translocation"/>
    <property type="evidence" value="ECO:0007669"/>
    <property type="project" value="TreeGrafter"/>
</dbReference>
<dbReference type="PANTHER" id="PTHR24092">
    <property type="entry name" value="PROBABLE PHOSPHOLIPID-TRANSPORTING ATPASE"/>
    <property type="match status" value="1"/>
</dbReference>
<evidence type="ECO:0000256" key="1">
    <source>
        <dbReference type="SAM" id="MobiDB-lite"/>
    </source>
</evidence>
<accession>A0A448ZCS5</accession>
<name>A0A448ZCS5_9STRA</name>
<dbReference type="PANTHER" id="PTHR24092:SF218">
    <property type="entry name" value="PHOSPHOLIPID-TRANSPORTING ATPASE"/>
    <property type="match status" value="1"/>
</dbReference>
<dbReference type="Proteomes" id="UP000291116">
    <property type="component" value="Unassembled WGS sequence"/>
</dbReference>
<keyword evidence="4" id="KW-1185">Reference proteome</keyword>
<gene>
    <name evidence="3" type="ORF">PSNMU_V1.4_AUG-EV-PASAV3_0067100</name>
</gene>
<feature type="region of interest" description="Disordered" evidence="1">
    <location>
        <begin position="164"/>
        <end position="186"/>
    </location>
</feature>
<protein>
    <submittedName>
        <fullName evidence="3">Uncharacterized protein</fullName>
    </submittedName>
</protein>
<organism evidence="3 4">
    <name type="scientific">Pseudo-nitzschia multistriata</name>
    <dbReference type="NCBI Taxonomy" id="183589"/>
    <lineage>
        <taxon>Eukaryota</taxon>
        <taxon>Sar</taxon>
        <taxon>Stramenopiles</taxon>
        <taxon>Ochrophyta</taxon>
        <taxon>Bacillariophyta</taxon>
        <taxon>Bacillariophyceae</taxon>
        <taxon>Bacillariophycidae</taxon>
        <taxon>Bacillariales</taxon>
        <taxon>Bacillariaceae</taxon>
        <taxon>Pseudo-nitzschia</taxon>
    </lineage>
</organism>
<dbReference type="SUPFAM" id="SSF81653">
    <property type="entry name" value="Calcium ATPase, transduction domain A"/>
    <property type="match status" value="1"/>
</dbReference>
<keyword evidence="2" id="KW-0732">Signal</keyword>
<evidence type="ECO:0000313" key="3">
    <source>
        <dbReference type="EMBL" id="VEU39845.1"/>
    </source>
</evidence>
<dbReference type="GO" id="GO:0005886">
    <property type="term" value="C:plasma membrane"/>
    <property type="evidence" value="ECO:0007669"/>
    <property type="project" value="TreeGrafter"/>
</dbReference>
<feature type="compositionally biased region" description="Basic and acidic residues" evidence="1">
    <location>
        <begin position="220"/>
        <end position="238"/>
    </location>
</feature>
<dbReference type="EMBL" id="CAACVS010000238">
    <property type="protein sequence ID" value="VEU39845.1"/>
    <property type="molecule type" value="Genomic_DNA"/>
</dbReference>
<reference evidence="3 4" key="1">
    <citation type="submission" date="2019-01" db="EMBL/GenBank/DDBJ databases">
        <authorList>
            <person name="Ferrante I. M."/>
        </authorList>
    </citation>
    <scope>NUCLEOTIDE SEQUENCE [LARGE SCALE GENOMIC DNA]</scope>
    <source>
        <strain evidence="3 4">B856</strain>
    </source>
</reference>
<dbReference type="OrthoDB" id="377733at2759"/>
<feature type="chain" id="PRO_5019177832" evidence="2">
    <location>
        <begin position="25"/>
        <end position="322"/>
    </location>
</feature>
<dbReference type="AlphaFoldDB" id="A0A448ZCS5"/>
<proteinExistence type="predicted"/>